<proteinExistence type="predicted"/>
<organism evidence="1 2">
    <name type="scientific">Rhabditophanes sp. KR3021</name>
    <dbReference type="NCBI Taxonomy" id="114890"/>
    <lineage>
        <taxon>Eukaryota</taxon>
        <taxon>Metazoa</taxon>
        <taxon>Ecdysozoa</taxon>
        <taxon>Nematoda</taxon>
        <taxon>Chromadorea</taxon>
        <taxon>Rhabditida</taxon>
        <taxon>Tylenchina</taxon>
        <taxon>Panagrolaimomorpha</taxon>
        <taxon>Strongyloidoidea</taxon>
        <taxon>Alloionematidae</taxon>
        <taxon>Rhabditophanes</taxon>
    </lineage>
</organism>
<reference evidence="2" key="1">
    <citation type="submission" date="2016-11" db="UniProtKB">
        <authorList>
            <consortium name="WormBaseParasite"/>
        </authorList>
    </citation>
    <scope>IDENTIFICATION</scope>
    <source>
        <strain evidence="2">KR3021</strain>
    </source>
</reference>
<evidence type="ECO:0000313" key="2">
    <source>
        <dbReference type="WBParaSite" id="RSKR_0000272400.1"/>
    </source>
</evidence>
<accession>A0AC35TPT4</accession>
<name>A0AC35TPT4_9BILA</name>
<dbReference type="WBParaSite" id="RSKR_0000272400.1">
    <property type="protein sequence ID" value="RSKR_0000272400.1"/>
    <property type="gene ID" value="RSKR_0000272400"/>
</dbReference>
<dbReference type="Proteomes" id="UP000095286">
    <property type="component" value="Unplaced"/>
</dbReference>
<evidence type="ECO:0000313" key="1">
    <source>
        <dbReference type="Proteomes" id="UP000095286"/>
    </source>
</evidence>
<sequence>MVCHLYQNTIKTFPNIYIDIYSGITTEDVILPALWTHINNEGKSMRFYLKMLQTDEHCVSEHASTIILFCNASVSILNMLDEKEMYEIQKPFELSQLAEIAKFANLFCFNAIWRKHLVIKDPKSNPIFDAVYQLLSVLYSCDMRRSFTSHIKKFWIAPDVKSNFLISQFESNESNAKFMLNYMSHLIPLLDRVDFFRRIVAREKENYSSPTMAITIERSHLIEDGYRQLNNMNPKELRNTIRIKFINAQGLDEAGIDRDGVFKEFLELTLKKVFDPQLNLFITTENNYVFPSPTSSIHDEHLQLFTFVGKMLAKAVYEGIVTDLQIAPVLLSIIANKKLSGLTELSQLDPPLYKSLTYLKHYKDSDDVADLDLTFSVDEDRLGTITTVDLIPGGRHVNVTNENKIRYIHTMANYKVFKQTREQNAAFVRGFQTVLDQTWLNFFSPHEIQYLIAGNSDDFNISDLRYNTHYYGGFHSNHKVIKWLWDILENDFTNEERHLFIKFITSCSQPPILGFKYLNPQFSIRCVEANEDEDPGDTLASVVRGFFAIKKKVNATRLPTASTCFNLLKLPNYSRRSILLDKLRYAIHADTGFENI</sequence>
<protein>
    <submittedName>
        <fullName evidence="2">HECT-type E3 ubiquitin transferase</fullName>
    </submittedName>
</protein>